<dbReference type="Proteomes" id="UP001151760">
    <property type="component" value="Unassembled WGS sequence"/>
</dbReference>
<organism evidence="2 3">
    <name type="scientific">Tanacetum coccineum</name>
    <dbReference type="NCBI Taxonomy" id="301880"/>
    <lineage>
        <taxon>Eukaryota</taxon>
        <taxon>Viridiplantae</taxon>
        <taxon>Streptophyta</taxon>
        <taxon>Embryophyta</taxon>
        <taxon>Tracheophyta</taxon>
        <taxon>Spermatophyta</taxon>
        <taxon>Magnoliopsida</taxon>
        <taxon>eudicotyledons</taxon>
        <taxon>Gunneridae</taxon>
        <taxon>Pentapetalae</taxon>
        <taxon>asterids</taxon>
        <taxon>campanulids</taxon>
        <taxon>Asterales</taxon>
        <taxon>Asteraceae</taxon>
        <taxon>Asteroideae</taxon>
        <taxon>Anthemideae</taxon>
        <taxon>Anthemidinae</taxon>
        <taxon>Tanacetum</taxon>
    </lineage>
</organism>
<accession>A0ABQ5B9G1</accession>
<feature type="region of interest" description="Disordered" evidence="1">
    <location>
        <begin position="175"/>
        <end position="213"/>
    </location>
</feature>
<comment type="caution">
    <text evidence="2">The sequence shown here is derived from an EMBL/GenBank/DDBJ whole genome shotgun (WGS) entry which is preliminary data.</text>
</comment>
<feature type="compositionally biased region" description="Polar residues" evidence="1">
    <location>
        <begin position="198"/>
        <end position="213"/>
    </location>
</feature>
<proteinExistence type="predicted"/>
<name>A0ABQ5B9G1_9ASTR</name>
<reference evidence="2" key="1">
    <citation type="journal article" date="2022" name="Int. J. Mol. Sci.">
        <title>Draft Genome of Tanacetum Coccineum: Genomic Comparison of Closely Related Tanacetum-Family Plants.</title>
        <authorList>
            <person name="Yamashiro T."/>
            <person name="Shiraishi A."/>
            <person name="Nakayama K."/>
            <person name="Satake H."/>
        </authorList>
    </citation>
    <scope>NUCLEOTIDE SEQUENCE</scope>
</reference>
<protein>
    <submittedName>
        <fullName evidence="2">Uncharacterized protein</fullName>
    </submittedName>
</protein>
<evidence type="ECO:0000256" key="1">
    <source>
        <dbReference type="SAM" id="MobiDB-lite"/>
    </source>
</evidence>
<reference evidence="2" key="2">
    <citation type="submission" date="2022-01" db="EMBL/GenBank/DDBJ databases">
        <authorList>
            <person name="Yamashiro T."/>
            <person name="Shiraishi A."/>
            <person name="Satake H."/>
            <person name="Nakayama K."/>
        </authorList>
    </citation>
    <scope>NUCLEOTIDE SEQUENCE</scope>
</reference>
<feature type="compositionally biased region" description="Acidic residues" evidence="1">
    <location>
        <begin position="178"/>
        <end position="196"/>
    </location>
</feature>
<evidence type="ECO:0000313" key="2">
    <source>
        <dbReference type="EMBL" id="GJT11470.1"/>
    </source>
</evidence>
<evidence type="ECO:0000313" key="3">
    <source>
        <dbReference type="Proteomes" id="UP001151760"/>
    </source>
</evidence>
<dbReference type="EMBL" id="BQNB010013070">
    <property type="protein sequence ID" value="GJT11470.1"/>
    <property type="molecule type" value="Genomic_DNA"/>
</dbReference>
<keyword evidence="3" id="KW-1185">Reference proteome</keyword>
<sequence length="213" mass="24005">MEEEDDEEMEDKEEEEISEFAPSVIHVFDAENRPVPPVIHFSSTYELGKSSSAREILKDIGEVYPFGLVPPTIGTTMRCIMKLNEKIHERAEVDERIVQKIDRSDLRIRMVGRDAMSLDGVVRECQADVSKVISMKKSMSLEFDRFRLGGGFIETSTRSFLGPFLDDPYVQARNAAMADDDVEDNDEDNMDDDAADQSDPQSSEPRGSPCDSQ</sequence>
<gene>
    <name evidence="2" type="ORF">Tco_0858512</name>
</gene>